<feature type="region of interest" description="Disordered" evidence="17">
    <location>
        <begin position="408"/>
        <end position="429"/>
    </location>
</feature>
<dbReference type="SUPFAM" id="SSF51206">
    <property type="entry name" value="cAMP-binding domain-like"/>
    <property type="match status" value="2"/>
</dbReference>
<keyword evidence="4" id="KW-0723">Serine/threonine-protein kinase</keyword>
<feature type="domain" description="PPM-type phosphatase" evidence="20">
    <location>
        <begin position="93"/>
        <end position="384"/>
    </location>
</feature>
<feature type="domain" description="Cyclic nucleotide-binding" evidence="19">
    <location>
        <begin position="605"/>
        <end position="728"/>
    </location>
</feature>
<dbReference type="InterPro" id="IPR018490">
    <property type="entry name" value="cNMP-bd_dom_sf"/>
</dbReference>
<dbReference type="EMBL" id="GCHU01007588">
    <property type="protein sequence ID" value="JAG88496.1"/>
    <property type="molecule type" value="Transcribed_RNA"/>
</dbReference>
<keyword evidence="8" id="KW-0418">Kinase</keyword>
<evidence type="ECO:0000256" key="4">
    <source>
        <dbReference type="ARBA" id="ARBA00022527"/>
    </source>
</evidence>
<evidence type="ECO:0000256" key="2">
    <source>
        <dbReference type="ARBA" id="ARBA00001946"/>
    </source>
</evidence>
<keyword evidence="13" id="KW-0464">Manganese</keyword>
<sequence length="1079" mass="120099">MGCIQSTCDKVSGSKKQRREGNTAEELDAYKNEGHEKPREDESGDSLDRLRAASNTGDMDAVGVSRLSRLSAQFLPPSGSRVARVPAFNFELKYSYLSQRGYYPEALEKANQDSFCIHTQFGKDSSDHFFGVFDGHGEFGTQCSQFVKKHVCENLLRDREFRTDAVQAYHSAFAATNVQLHANGSIDDSMSGTTAITVLVRGNTLYVANVGDSRAVIAEKRGNDLVALDLSSDQTPFRADECARVKSCGARVMTLDQLEGLKNPNVQCWGGEEDDDGDPPRLWVPNGMYPGTAFTRSVGDTIAENIGVNSVPEVLVMQLTPNQPFFVIASDGVFEFLSSQAVVDMVAKFKDPRDACAAVVAESYKLWLQYETRTDDITIIVVQILGLEDSGAVKPVFDANTRLVHQLSPVEQGDESPLSSGENARSSRLARHDLSRARLRTIESSLEHGPVWVPPALPHKKTQEEIDHIERALQGNFLFNKLTQSQRQMLYGCMEKVQVNAGDIVVRQGGEGDCFYIVQKGEFDVLVSKGDSPGEELGTVVHRYSASNFSCFGELALMYNKPRQASVRAVTDGTVWALKREDFRGVLLTEFTNPYVLNILRSVNVLAKITPLQLNRLAASLSEVSFMDGEKIVDEYESLSAFYIVQQGEVKLTYHSQLDKGSTTWKIVSNGNGWEDLNKHQKGLTKRQGDYFGEQTLLGEQISSITAAAVGNVVCSMITKEKFDLVVGSLQRNIQDDMQLRDHIIDMREREVDVNAADFSKCQLSDLEWQKTVYATDCCEIGLVLKKGSENVLSLKRFSKHKIKQLGREVPVLKEKTLMKSLSSSLFVPQILCTCANQEFAAILLNTCLAGPLAAILHMPLQESSARFISASVVVALELMHKDGVVYRGVSPDLLMVEQRGHLQLVDFRFAKKLSGERAFTICGMADYLAPEIIQGKGHGFAADWWALGVLIYFMLQNELPFGSWRESDLDIFAKIARGRLMFPSHFSVEVIDLLKKLLEVDENVRLGSKGVDSIKNHPWFKDMDWNRVLEHGVPVPEEILTRIDSAFELHYADEHQISAACSPVELKELNTQEWLDGW</sequence>
<dbReference type="GO" id="GO:0005524">
    <property type="term" value="F:ATP binding"/>
    <property type="evidence" value="ECO:0007669"/>
    <property type="project" value="UniProtKB-KW"/>
</dbReference>
<evidence type="ECO:0000256" key="15">
    <source>
        <dbReference type="ARBA" id="ARBA00048336"/>
    </source>
</evidence>
<dbReference type="Pfam" id="PF00069">
    <property type="entry name" value="Pkinase"/>
    <property type="match status" value="1"/>
</dbReference>
<dbReference type="InterPro" id="IPR000595">
    <property type="entry name" value="cNMP-bd_dom"/>
</dbReference>
<feature type="domain" description="Protein kinase" evidence="18">
    <location>
        <begin position="748"/>
        <end position="1021"/>
    </location>
</feature>
<dbReference type="InterPro" id="IPR000222">
    <property type="entry name" value="PP2C_BS"/>
</dbReference>
<dbReference type="InterPro" id="IPR014710">
    <property type="entry name" value="RmlC-like_jellyroll"/>
</dbReference>
<dbReference type="PROSITE" id="PS50011">
    <property type="entry name" value="PROTEIN_KINASE_DOM"/>
    <property type="match status" value="1"/>
</dbReference>
<dbReference type="SMART" id="SM00100">
    <property type="entry name" value="cNMP"/>
    <property type="match status" value="2"/>
</dbReference>
<evidence type="ECO:0000256" key="8">
    <source>
        <dbReference type="ARBA" id="ARBA00022777"/>
    </source>
</evidence>
<dbReference type="Gene3D" id="3.30.200.20">
    <property type="entry name" value="Phosphorylase Kinase, domain 1"/>
    <property type="match status" value="1"/>
</dbReference>
<evidence type="ECO:0000259" key="18">
    <source>
        <dbReference type="PROSITE" id="PS50011"/>
    </source>
</evidence>
<evidence type="ECO:0000256" key="12">
    <source>
        <dbReference type="ARBA" id="ARBA00022912"/>
    </source>
</evidence>
<dbReference type="PROSITE" id="PS00889">
    <property type="entry name" value="CNMP_BINDING_2"/>
    <property type="match status" value="1"/>
</dbReference>
<dbReference type="FunFam" id="2.60.120.10:FF:000048">
    <property type="entry name" value="Protein phosphatase 2C and cyclic nucleotide-binding/kinase domain-containing protein"/>
    <property type="match status" value="1"/>
</dbReference>
<comment type="cofactor">
    <cofactor evidence="1">
        <name>Mn(2+)</name>
        <dbReference type="ChEBI" id="CHEBI:29035"/>
    </cofactor>
</comment>
<dbReference type="GO" id="GO:0046872">
    <property type="term" value="F:metal ion binding"/>
    <property type="evidence" value="ECO:0007669"/>
    <property type="project" value="UniProtKB-KW"/>
</dbReference>
<keyword evidence="12 16" id="KW-0904">Protein phosphatase</keyword>
<accession>A0A0C9RNT7</accession>
<dbReference type="Gene3D" id="3.60.40.10">
    <property type="entry name" value="PPM-type phosphatase domain"/>
    <property type="match status" value="1"/>
</dbReference>
<keyword evidence="9 16" id="KW-0378">Hydrolase</keyword>
<dbReference type="PANTHER" id="PTHR24353:SF127">
    <property type="entry name" value="PROTEIN PHOSPHATASE 2C AND CYCLIC NUCLEOTIDE-BINDING_KINASE DOMAIN-CONTAINING PROTEIN"/>
    <property type="match status" value="1"/>
</dbReference>
<dbReference type="SMART" id="SM00220">
    <property type="entry name" value="S_TKc"/>
    <property type="match status" value="1"/>
</dbReference>
<evidence type="ECO:0000256" key="11">
    <source>
        <dbReference type="ARBA" id="ARBA00022842"/>
    </source>
</evidence>
<feature type="region of interest" description="Disordered" evidence="17">
    <location>
        <begin position="1"/>
        <end position="47"/>
    </location>
</feature>
<comment type="catalytic activity">
    <reaction evidence="14">
        <text>O-phospho-L-seryl-[protein] + H2O = L-seryl-[protein] + phosphate</text>
        <dbReference type="Rhea" id="RHEA:20629"/>
        <dbReference type="Rhea" id="RHEA-COMP:9863"/>
        <dbReference type="Rhea" id="RHEA-COMP:11604"/>
        <dbReference type="ChEBI" id="CHEBI:15377"/>
        <dbReference type="ChEBI" id="CHEBI:29999"/>
        <dbReference type="ChEBI" id="CHEBI:43474"/>
        <dbReference type="ChEBI" id="CHEBI:83421"/>
        <dbReference type="EC" id="3.1.3.16"/>
    </reaction>
</comment>
<protein>
    <recommendedName>
        <fullName evidence="3">protein-serine/threonine phosphatase</fullName>
        <ecNumber evidence="3">3.1.3.16</ecNumber>
    </recommendedName>
</protein>
<evidence type="ECO:0000256" key="1">
    <source>
        <dbReference type="ARBA" id="ARBA00001936"/>
    </source>
</evidence>
<dbReference type="GO" id="GO:0004691">
    <property type="term" value="F:cAMP-dependent protein kinase activity"/>
    <property type="evidence" value="ECO:0007669"/>
    <property type="project" value="TreeGrafter"/>
</dbReference>
<reference evidence="21" key="1">
    <citation type="submission" date="2015-02" db="EMBL/GenBank/DDBJ databases">
        <title>A transcriptome of Wollemia nobilis - a relic of Gondwana.</title>
        <authorList>
            <person name="Chia J.Y."/>
            <person name="Leong Y.S."/>
            <person name="Abdul Karim S."/>
            <person name="Wan Azmi N."/>
            <person name="Hercus R."/>
            <person name="Croft L."/>
        </authorList>
    </citation>
    <scope>NUCLEOTIDE SEQUENCE</scope>
    <source>
        <strain evidence="21">MaeBrown</strain>
        <tissue evidence="21">Leaf</tissue>
    </source>
</reference>
<dbReference type="InterPro" id="IPR036457">
    <property type="entry name" value="PPM-type-like_dom_sf"/>
</dbReference>
<evidence type="ECO:0000256" key="5">
    <source>
        <dbReference type="ARBA" id="ARBA00022679"/>
    </source>
</evidence>
<dbReference type="GO" id="GO:0004722">
    <property type="term" value="F:protein serine/threonine phosphatase activity"/>
    <property type="evidence" value="ECO:0007669"/>
    <property type="project" value="UniProtKB-EC"/>
</dbReference>
<dbReference type="InterPro" id="IPR018488">
    <property type="entry name" value="cNMP-bd_CS"/>
</dbReference>
<keyword evidence="6" id="KW-0479">Metal-binding</keyword>
<dbReference type="PROSITE" id="PS01032">
    <property type="entry name" value="PPM_1"/>
    <property type="match status" value="1"/>
</dbReference>
<evidence type="ECO:0000259" key="19">
    <source>
        <dbReference type="PROSITE" id="PS50042"/>
    </source>
</evidence>
<keyword evidence="5" id="KW-0808">Transferase</keyword>
<keyword evidence="7" id="KW-0547">Nucleotide-binding</keyword>
<dbReference type="Pfam" id="PF00027">
    <property type="entry name" value="cNMP_binding"/>
    <property type="match status" value="1"/>
</dbReference>
<evidence type="ECO:0000256" key="3">
    <source>
        <dbReference type="ARBA" id="ARBA00013081"/>
    </source>
</evidence>
<evidence type="ECO:0000256" key="17">
    <source>
        <dbReference type="SAM" id="MobiDB-lite"/>
    </source>
</evidence>
<dbReference type="PANTHER" id="PTHR24353">
    <property type="entry name" value="CYCLIC NUCLEOTIDE-DEPENDENT PROTEIN KINASE"/>
    <property type="match status" value="1"/>
</dbReference>
<dbReference type="AlphaFoldDB" id="A0A0C9RNT7"/>
<dbReference type="SUPFAM" id="SSF81606">
    <property type="entry name" value="PP2C-like"/>
    <property type="match status" value="1"/>
</dbReference>
<dbReference type="EC" id="3.1.3.16" evidence="3"/>
<evidence type="ECO:0000313" key="21">
    <source>
        <dbReference type="EMBL" id="JAG88496.1"/>
    </source>
</evidence>
<dbReference type="Gene3D" id="2.60.120.10">
    <property type="entry name" value="Jelly Rolls"/>
    <property type="match status" value="2"/>
</dbReference>
<dbReference type="PROSITE" id="PS51746">
    <property type="entry name" value="PPM_2"/>
    <property type="match status" value="1"/>
</dbReference>
<comment type="cofactor">
    <cofactor evidence="2">
        <name>Mg(2+)</name>
        <dbReference type="ChEBI" id="CHEBI:18420"/>
    </cofactor>
</comment>
<dbReference type="SMART" id="SM00332">
    <property type="entry name" value="PP2Cc"/>
    <property type="match status" value="1"/>
</dbReference>
<feature type="compositionally biased region" description="Basic and acidic residues" evidence="17">
    <location>
        <begin position="28"/>
        <end position="47"/>
    </location>
</feature>
<dbReference type="InterPro" id="IPR001932">
    <property type="entry name" value="PPM-type_phosphatase-like_dom"/>
</dbReference>
<feature type="domain" description="Cyclic nucleotide-binding" evidence="19">
    <location>
        <begin position="478"/>
        <end position="587"/>
    </location>
</feature>
<dbReference type="SUPFAM" id="SSF56112">
    <property type="entry name" value="Protein kinase-like (PK-like)"/>
    <property type="match status" value="1"/>
</dbReference>
<evidence type="ECO:0000256" key="7">
    <source>
        <dbReference type="ARBA" id="ARBA00022741"/>
    </source>
</evidence>
<dbReference type="Gene3D" id="1.10.510.10">
    <property type="entry name" value="Transferase(Phosphotransferase) domain 1"/>
    <property type="match status" value="1"/>
</dbReference>
<dbReference type="FunFam" id="3.60.40.10:FF:000007">
    <property type="entry name" value="Phosphatase 2C and cyclic nucleotide-binding/kinase domain-containing protein"/>
    <property type="match status" value="1"/>
</dbReference>
<dbReference type="InterPro" id="IPR011009">
    <property type="entry name" value="Kinase-like_dom_sf"/>
</dbReference>
<name>A0A0C9RNT7_9CONI</name>
<evidence type="ECO:0000256" key="10">
    <source>
        <dbReference type="ARBA" id="ARBA00022840"/>
    </source>
</evidence>
<keyword evidence="11" id="KW-0460">Magnesium</keyword>
<evidence type="ECO:0000256" key="6">
    <source>
        <dbReference type="ARBA" id="ARBA00022723"/>
    </source>
</evidence>
<evidence type="ECO:0000256" key="9">
    <source>
        <dbReference type="ARBA" id="ARBA00022801"/>
    </source>
</evidence>
<organism evidence="21">
    <name type="scientific">Wollemia nobilis</name>
    <dbReference type="NCBI Taxonomy" id="56998"/>
    <lineage>
        <taxon>Eukaryota</taxon>
        <taxon>Viridiplantae</taxon>
        <taxon>Streptophyta</taxon>
        <taxon>Embryophyta</taxon>
        <taxon>Tracheophyta</taxon>
        <taxon>Spermatophyta</taxon>
        <taxon>Pinopsida</taxon>
        <taxon>Pinidae</taxon>
        <taxon>Conifers II</taxon>
        <taxon>Araucariales</taxon>
        <taxon>Araucariaceae</taxon>
        <taxon>Wollemia</taxon>
    </lineage>
</organism>
<dbReference type="CDD" id="cd00143">
    <property type="entry name" value="PP2Cc"/>
    <property type="match status" value="1"/>
</dbReference>
<dbReference type="CDD" id="cd00038">
    <property type="entry name" value="CAP_ED"/>
    <property type="match status" value="2"/>
</dbReference>
<dbReference type="InterPro" id="IPR000719">
    <property type="entry name" value="Prot_kinase_dom"/>
</dbReference>
<proteinExistence type="inferred from homology"/>
<feature type="compositionally biased region" description="Polar residues" evidence="17">
    <location>
        <begin position="417"/>
        <end position="426"/>
    </location>
</feature>
<dbReference type="Pfam" id="PF00481">
    <property type="entry name" value="PP2C"/>
    <property type="match status" value="1"/>
</dbReference>
<evidence type="ECO:0000256" key="16">
    <source>
        <dbReference type="RuleBase" id="RU003465"/>
    </source>
</evidence>
<keyword evidence="10" id="KW-0067">ATP-binding</keyword>
<dbReference type="PROSITE" id="PS50042">
    <property type="entry name" value="CNMP_BINDING_3"/>
    <property type="match status" value="2"/>
</dbReference>
<evidence type="ECO:0000256" key="14">
    <source>
        <dbReference type="ARBA" id="ARBA00047761"/>
    </source>
</evidence>
<evidence type="ECO:0000259" key="20">
    <source>
        <dbReference type="PROSITE" id="PS51746"/>
    </source>
</evidence>
<evidence type="ECO:0000256" key="13">
    <source>
        <dbReference type="ARBA" id="ARBA00023211"/>
    </source>
</evidence>
<dbReference type="GO" id="GO:0005952">
    <property type="term" value="C:cAMP-dependent protein kinase complex"/>
    <property type="evidence" value="ECO:0007669"/>
    <property type="project" value="TreeGrafter"/>
</dbReference>
<comment type="catalytic activity">
    <reaction evidence="15">
        <text>O-phospho-L-threonyl-[protein] + H2O = L-threonyl-[protein] + phosphate</text>
        <dbReference type="Rhea" id="RHEA:47004"/>
        <dbReference type="Rhea" id="RHEA-COMP:11060"/>
        <dbReference type="Rhea" id="RHEA-COMP:11605"/>
        <dbReference type="ChEBI" id="CHEBI:15377"/>
        <dbReference type="ChEBI" id="CHEBI:30013"/>
        <dbReference type="ChEBI" id="CHEBI:43474"/>
        <dbReference type="ChEBI" id="CHEBI:61977"/>
        <dbReference type="EC" id="3.1.3.16"/>
    </reaction>
</comment>
<comment type="similarity">
    <text evidence="16">Belongs to the PP2C family.</text>
</comment>
<dbReference type="PRINTS" id="PR00103">
    <property type="entry name" value="CAMPKINASE"/>
</dbReference>